<evidence type="ECO:0000259" key="2">
    <source>
        <dbReference type="Pfam" id="PF15072"/>
    </source>
</evidence>
<dbReference type="KEGG" id="ota:OT_ostta07g00240"/>
<dbReference type="Proteomes" id="UP000195557">
    <property type="component" value="Unassembled WGS sequence"/>
</dbReference>
<dbReference type="EMBL" id="CAID01000007">
    <property type="protein sequence ID" value="CEF98560.1"/>
    <property type="molecule type" value="Genomic_DNA"/>
</dbReference>
<sequence length="279" mass="29911">MTRDIPGPAAIFVNAREGDCVHARASASALDAAADGERRALDSNDERQLAVDRDEFDAAAFDLSPWRRACEALDVCTDDYTTFEPRNGVGWIRRGGWRSSRVPRGAFVLRELGKTTNGDGAGTMCDPTGEIRVVVHRDLMANEPGLRAGSAIVVRDAPVLSADTRSHAVCVSNANLVAIFEPEGEIGGSAEPGKSAKEKRDELRQRLLESAVEDAMAGVVWDDLSEDEAVGVAEPMPEKSPIPETRDDPPNTNAANDGPSDFALQLAAMFADEDDDTAF</sequence>
<dbReference type="RefSeq" id="XP_003081824.1">
    <property type="nucleotide sequence ID" value="XM_003081776.1"/>
</dbReference>
<organism evidence="3 5">
    <name type="scientific">Ostreococcus tauri</name>
    <name type="common">Marine green alga</name>
    <dbReference type="NCBI Taxonomy" id="70448"/>
    <lineage>
        <taxon>Eukaryota</taxon>
        <taxon>Viridiplantae</taxon>
        <taxon>Chlorophyta</taxon>
        <taxon>Mamiellophyceae</taxon>
        <taxon>Mamiellales</taxon>
        <taxon>Bathycoccaceae</taxon>
        <taxon>Ostreococcus</taxon>
    </lineage>
</organism>
<dbReference type="GO" id="GO:0000725">
    <property type="term" value="P:recombinational repair"/>
    <property type="evidence" value="ECO:0007669"/>
    <property type="project" value="InterPro"/>
</dbReference>
<dbReference type="GeneID" id="9835846"/>
<keyword evidence="5" id="KW-1185">Reference proteome</keyword>
<dbReference type="OrthoDB" id="550780at2759"/>
<feature type="domain" description="Homologous recombination OB-fold protein OB-fold" evidence="2">
    <location>
        <begin position="101"/>
        <end position="183"/>
    </location>
</feature>
<evidence type="ECO:0000313" key="3">
    <source>
        <dbReference type="EMBL" id="CEF98560.1"/>
    </source>
</evidence>
<dbReference type="Pfam" id="PF15072">
    <property type="entry name" value="HROB"/>
    <property type="match status" value="1"/>
</dbReference>
<evidence type="ECO:0000256" key="1">
    <source>
        <dbReference type="SAM" id="MobiDB-lite"/>
    </source>
</evidence>
<accession>A0A1Y5IDE0</accession>
<reference evidence="3 5" key="1">
    <citation type="journal article" date="2006" name="Proc. Natl. Acad. Sci. U.S.A.">
        <title>Genome analysis of the smallest free-living eukaryote Ostreococcus tauri unveils many unique features.</title>
        <authorList>
            <person name="Derelle E."/>
            <person name="Ferraz C."/>
            <person name="Rombauts S."/>
            <person name="Rouze P."/>
            <person name="Worden A.Z."/>
            <person name="Robbens S."/>
            <person name="Partensky F."/>
            <person name="Degroeve S."/>
            <person name="Echeynie S."/>
            <person name="Cooke R."/>
            <person name="Saeys Y."/>
            <person name="Wuyts J."/>
            <person name="Jabbari K."/>
            <person name="Bowler C."/>
            <person name="Panaud O."/>
            <person name="Piegu B."/>
            <person name="Ball S.G."/>
            <person name="Ral J.-P."/>
            <person name="Bouget F.-Y."/>
            <person name="Piganeau G."/>
            <person name="De Baets B."/>
            <person name="Picard A."/>
            <person name="Delseny M."/>
            <person name="Demaille J."/>
            <person name="Van de Peer Y."/>
            <person name="Moreau H."/>
        </authorList>
    </citation>
    <scope>NUCLEOTIDE SEQUENCE [LARGE SCALE GENOMIC DNA]</scope>
    <source>
        <strain evidence="3 5">OTTH0595</strain>
    </source>
</reference>
<accession>A0A090M2T4</accession>
<proteinExistence type="predicted"/>
<evidence type="ECO:0000313" key="5">
    <source>
        <dbReference type="Proteomes" id="UP000009170"/>
    </source>
</evidence>
<protein>
    <recommendedName>
        <fullName evidence="2">Homologous recombination OB-fold protein OB-fold domain-containing protein</fullName>
    </recommendedName>
</protein>
<dbReference type="AlphaFoldDB" id="A0A090M2T4"/>
<gene>
    <name evidence="4" type="ORF">BE221DRAFT_166845</name>
    <name evidence="3" type="ORF">OT_ostta07g00240</name>
</gene>
<dbReference type="PANTHER" id="PTHR14523:SF1">
    <property type="entry name" value="HOMOLOGOUS RECOMBINATION OB-FOLD PROTEIN"/>
    <property type="match status" value="1"/>
</dbReference>
<reference evidence="4" key="3">
    <citation type="submission" date="2017-04" db="EMBL/GenBank/DDBJ databases">
        <title>Population genomics of picophytoplankton unveils novel chromosome hypervariability.</title>
        <authorList>
            <consortium name="DOE Joint Genome Institute"/>
            <person name="Blanc-Mathieu R."/>
            <person name="Krasovec M."/>
            <person name="Hebrard M."/>
            <person name="Yau S."/>
            <person name="Desgranges E."/>
            <person name="Martin J."/>
            <person name="Schackwitz W."/>
            <person name="Kuo A."/>
            <person name="Salin G."/>
            <person name="Donnadieu C."/>
            <person name="Desdevises Y."/>
            <person name="Sanchez-Ferandin S."/>
            <person name="Moreau H."/>
            <person name="Rivals E."/>
            <person name="Grigoriev I.V."/>
            <person name="Grimsley N."/>
            <person name="Eyre-Walker A."/>
            <person name="Piganeau G."/>
        </authorList>
    </citation>
    <scope>NUCLEOTIDE SEQUENCE [LARGE SCALE GENOMIC DNA]</scope>
    <source>
        <strain evidence="4">RCC 1115</strain>
    </source>
</reference>
<dbReference type="InterPro" id="IPR028045">
    <property type="entry name" value="HROB"/>
</dbReference>
<dbReference type="InterPro" id="IPR058570">
    <property type="entry name" value="HROB_OB"/>
</dbReference>
<dbReference type="Proteomes" id="UP000009170">
    <property type="component" value="Unassembled WGS sequence"/>
</dbReference>
<feature type="region of interest" description="Disordered" evidence="1">
    <location>
        <begin position="226"/>
        <end position="261"/>
    </location>
</feature>
<reference evidence="3" key="2">
    <citation type="journal article" date="2014" name="BMC Genomics">
        <title>An improved genome of the model marine alga Ostreococcus tauri unfolds by assessing Illumina de novo assemblies.</title>
        <authorList>
            <person name="Blanc-Mathieu R."/>
            <person name="Verhelst B."/>
            <person name="Derelle E."/>
            <person name="Rombauts S."/>
            <person name="Bouget F.Y."/>
            <person name="Carre I."/>
            <person name="Chateau A."/>
            <person name="Eyre-Walker A."/>
            <person name="Grimsley N."/>
            <person name="Moreau H."/>
            <person name="Piegu B."/>
            <person name="Rivals E."/>
            <person name="Schackwitz W."/>
            <person name="Van de Peer Y."/>
            <person name="Piganeau G."/>
        </authorList>
    </citation>
    <scope>NUCLEOTIDE SEQUENCE</scope>
    <source>
        <strain evidence="3">RCC4221</strain>
    </source>
</reference>
<dbReference type="PANTHER" id="PTHR14523">
    <property type="entry name" value="UNCHARACTERIZED PROTEIN C17ORF53 HOMOLOG"/>
    <property type="match status" value="1"/>
</dbReference>
<dbReference type="OMA" id="CDPTGEI"/>
<accession>A0A454XT10</accession>
<dbReference type="EMBL" id="KZ155778">
    <property type="protein sequence ID" value="OUS47610.1"/>
    <property type="molecule type" value="Genomic_DNA"/>
</dbReference>
<evidence type="ECO:0000313" key="4">
    <source>
        <dbReference type="EMBL" id="OUS47610.1"/>
    </source>
</evidence>
<dbReference type="InParanoid" id="A0A090M2T4"/>
<name>A0A090M2T4_OSTTA</name>